<dbReference type="GO" id="GO:0046872">
    <property type="term" value="F:metal ion binding"/>
    <property type="evidence" value="ECO:0007669"/>
    <property type="project" value="UniProtKB-UniRule"/>
</dbReference>
<dbReference type="HOGENOM" id="CLU_010186_7_1_7"/>
<dbReference type="Gene3D" id="2.170.190.11">
    <property type="entry name" value="Molybdopterin biosynthesis moea protein, domain 3"/>
    <property type="match status" value="1"/>
</dbReference>
<gene>
    <name evidence="6" type="primary">moeA1</name>
    <name evidence="6" type="ORF">CINS_0715</name>
</gene>
<comment type="catalytic activity">
    <reaction evidence="3">
        <text>adenylyl-molybdopterin + molybdate = Mo-molybdopterin + AMP + H(+)</text>
        <dbReference type="Rhea" id="RHEA:35047"/>
        <dbReference type="ChEBI" id="CHEBI:15378"/>
        <dbReference type="ChEBI" id="CHEBI:36264"/>
        <dbReference type="ChEBI" id="CHEBI:62727"/>
        <dbReference type="ChEBI" id="CHEBI:71302"/>
        <dbReference type="ChEBI" id="CHEBI:456215"/>
        <dbReference type="EC" id="2.10.1.1"/>
    </reaction>
</comment>
<dbReference type="Pfam" id="PF03453">
    <property type="entry name" value="MoeA_N"/>
    <property type="match status" value="1"/>
</dbReference>
<dbReference type="GO" id="GO:0005829">
    <property type="term" value="C:cytosol"/>
    <property type="evidence" value="ECO:0007669"/>
    <property type="project" value="TreeGrafter"/>
</dbReference>
<dbReference type="PANTHER" id="PTHR10192:SF5">
    <property type="entry name" value="GEPHYRIN"/>
    <property type="match status" value="1"/>
</dbReference>
<dbReference type="Gene3D" id="2.40.340.10">
    <property type="entry name" value="MoeA, C-terminal, domain IV"/>
    <property type="match status" value="1"/>
</dbReference>
<reference evidence="6 7" key="1">
    <citation type="journal article" date="2014" name="Genome Biol. Evol.">
        <title>Comparative Genomics of the Campylobacter lari Group.</title>
        <authorList>
            <person name="Miller W.G."/>
            <person name="Yee E."/>
            <person name="Chapman M.H."/>
            <person name="Smith T.P."/>
            <person name="Bono J.L."/>
            <person name="Huynh S."/>
            <person name="Parker C.T."/>
            <person name="Vandamme P."/>
            <person name="Luong K."/>
            <person name="Korlach J."/>
        </authorList>
    </citation>
    <scope>NUCLEOTIDE SEQUENCE [LARGE SCALE GENOMIC DNA]</scope>
    <source>
        <strain evidence="6 7">NCTC 12927</strain>
    </source>
</reference>
<sequence>MRDIFATIEYLKEHIKAKDEFEIVELTHALGRIIFEDVLVKKNLPAFDNSALDGYALDYQDKDNLLKIKGSILAGDSEKYIIEKNECYKIMTGAKIPQNANTILMFEEALIENGKLNAKKAKQNNAIRFKGEEAKEGNFLFKKGTKITSGIVAMLAAQGIYKIKVIKKIQVGIFSSGNELVEPWEKANDDNIYNANAFGIYSILQDNAEVKYLGLIQDNINAFKEILKYEKIDLFISSGGASVGEADFSKQALIESGFVPIFEKVNAKLCKHVKLFNKKGILFLVLPGNPLASLISTHIFAKNILNLLYGQDLICFDTAKLANELKFKGQRNDFAFGKFTNGYFMPSKTKFGSGMIKPLYENSYIFISKEGELEISKGQEIKILRI</sequence>
<comment type="pathway">
    <text evidence="4">Cofactor biosynthesis; molybdopterin biosynthesis.</text>
</comment>
<comment type="function">
    <text evidence="1 4">Catalyzes the insertion of molybdate into adenylated molybdopterin with the concomitant release of AMP.</text>
</comment>
<dbReference type="GO" id="GO:0006777">
    <property type="term" value="P:Mo-molybdopterin cofactor biosynthetic process"/>
    <property type="evidence" value="ECO:0007669"/>
    <property type="project" value="UniProtKB-UniRule"/>
</dbReference>
<dbReference type="InterPro" id="IPR001453">
    <property type="entry name" value="MoaB/Mog_dom"/>
</dbReference>
<dbReference type="AlphaFoldDB" id="A0A0A8H456"/>
<dbReference type="GeneID" id="74431518"/>
<dbReference type="Pfam" id="PF00994">
    <property type="entry name" value="MoCF_biosynth"/>
    <property type="match status" value="1"/>
</dbReference>
<dbReference type="Gene3D" id="3.40.980.10">
    <property type="entry name" value="MoaB/Mog-like domain"/>
    <property type="match status" value="1"/>
</dbReference>
<dbReference type="InterPro" id="IPR038987">
    <property type="entry name" value="MoeA-like"/>
</dbReference>
<dbReference type="PANTHER" id="PTHR10192">
    <property type="entry name" value="MOLYBDOPTERIN BIOSYNTHESIS PROTEIN"/>
    <property type="match status" value="1"/>
</dbReference>
<comment type="cofactor">
    <cofactor evidence="4">
        <name>Mg(2+)</name>
        <dbReference type="ChEBI" id="CHEBI:18420"/>
    </cofactor>
</comment>
<keyword evidence="4" id="KW-0460">Magnesium</keyword>
<dbReference type="Proteomes" id="UP000031163">
    <property type="component" value="Chromosome"/>
</dbReference>
<accession>A0A0A8H456</accession>
<dbReference type="CDD" id="cd00887">
    <property type="entry name" value="MoeA"/>
    <property type="match status" value="1"/>
</dbReference>
<dbReference type="RefSeq" id="WP_039649904.1">
    <property type="nucleotide sequence ID" value="NZ_CP007770.1"/>
</dbReference>
<keyword evidence="4" id="KW-0501">Molybdenum cofactor biosynthesis</keyword>
<keyword evidence="4" id="KW-0479">Metal-binding</keyword>
<keyword evidence="6" id="KW-0378">Hydrolase</keyword>
<dbReference type="Gene3D" id="3.90.105.10">
    <property type="entry name" value="Molybdopterin biosynthesis moea protein, domain 2"/>
    <property type="match status" value="1"/>
</dbReference>
<dbReference type="SMART" id="SM00852">
    <property type="entry name" value="MoCF_biosynth"/>
    <property type="match status" value="1"/>
</dbReference>
<dbReference type="KEGG" id="cis:CINS_0715"/>
<evidence type="ECO:0000313" key="7">
    <source>
        <dbReference type="Proteomes" id="UP000031163"/>
    </source>
</evidence>
<evidence type="ECO:0000313" key="6">
    <source>
        <dbReference type="EMBL" id="AJC87684.1"/>
    </source>
</evidence>
<name>A0A0A8H456_9BACT</name>
<organism evidence="6 7">
    <name type="scientific">Campylobacter insulaenigrae NCTC 12927</name>
    <dbReference type="NCBI Taxonomy" id="1031564"/>
    <lineage>
        <taxon>Bacteria</taxon>
        <taxon>Pseudomonadati</taxon>
        <taxon>Campylobacterota</taxon>
        <taxon>Epsilonproteobacteria</taxon>
        <taxon>Campylobacterales</taxon>
        <taxon>Campylobacteraceae</taxon>
        <taxon>Campylobacter</taxon>
    </lineage>
</organism>
<dbReference type="SUPFAM" id="SSF63882">
    <property type="entry name" value="MoeA N-terminal region -like"/>
    <property type="match status" value="1"/>
</dbReference>
<evidence type="ECO:0000256" key="2">
    <source>
        <dbReference type="ARBA" id="ARBA00010763"/>
    </source>
</evidence>
<feature type="domain" description="MoaB/Mog" evidence="5">
    <location>
        <begin position="172"/>
        <end position="307"/>
    </location>
</feature>
<dbReference type="SUPFAM" id="SSF53218">
    <property type="entry name" value="Molybdenum cofactor biosynthesis proteins"/>
    <property type="match status" value="1"/>
</dbReference>
<evidence type="ECO:0000256" key="1">
    <source>
        <dbReference type="ARBA" id="ARBA00002901"/>
    </source>
</evidence>
<dbReference type="InterPro" id="IPR036135">
    <property type="entry name" value="MoeA_linker/N_sf"/>
</dbReference>
<dbReference type="GO" id="GO:0016787">
    <property type="term" value="F:hydrolase activity"/>
    <property type="evidence" value="ECO:0007669"/>
    <property type="project" value="UniProtKB-KW"/>
</dbReference>
<dbReference type="EC" id="2.10.1.1" evidence="4"/>
<dbReference type="InterPro" id="IPR036688">
    <property type="entry name" value="MoeA_C_domain_IV_sf"/>
</dbReference>
<evidence type="ECO:0000259" key="5">
    <source>
        <dbReference type="SMART" id="SM00852"/>
    </source>
</evidence>
<evidence type="ECO:0000256" key="3">
    <source>
        <dbReference type="ARBA" id="ARBA00047317"/>
    </source>
</evidence>
<dbReference type="EMBL" id="CP007770">
    <property type="protein sequence ID" value="AJC87684.1"/>
    <property type="molecule type" value="Genomic_DNA"/>
</dbReference>
<dbReference type="InterPro" id="IPR036425">
    <property type="entry name" value="MoaB/Mog-like_dom_sf"/>
</dbReference>
<keyword evidence="4" id="KW-0500">Molybdenum</keyword>
<dbReference type="UniPathway" id="UPA00344"/>
<protein>
    <recommendedName>
        <fullName evidence="4">Molybdopterin molybdenumtransferase</fullName>
        <ecNumber evidence="4">2.10.1.1</ecNumber>
    </recommendedName>
</protein>
<dbReference type="STRING" id="1031564.CINS_0715"/>
<comment type="similarity">
    <text evidence="2 4">Belongs to the MoeA family.</text>
</comment>
<evidence type="ECO:0000256" key="4">
    <source>
        <dbReference type="RuleBase" id="RU365090"/>
    </source>
</evidence>
<keyword evidence="4 6" id="KW-0808">Transferase</keyword>
<dbReference type="GO" id="GO:0061599">
    <property type="term" value="F:molybdopterin molybdotransferase activity"/>
    <property type="evidence" value="ECO:0007669"/>
    <property type="project" value="UniProtKB-UniRule"/>
</dbReference>
<dbReference type="InterPro" id="IPR005110">
    <property type="entry name" value="MoeA_linker/N"/>
</dbReference>
<proteinExistence type="inferred from homology"/>